<dbReference type="KEGG" id="lch:Lcho_4327"/>
<gene>
    <name evidence="2" type="ordered locus">Lcho_4327</name>
</gene>
<organism evidence="2 3">
    <name type="scientific">Leptothrix cholodnii (strain ATCC 51168 / LMG 8142 / SP-6)</name>
    <name type="common">Leptothrix discophora (strain SP-6)</name>
    <dbReference type="NCBI Taxonomy" id="395495"/>
    <lineage>
        <taxon>Bacteria</taxon>
        <taxon>Pseudomonadati</taxon>
        <taxon>Pseudomonadota</taxon>
        <taxon>Betaproteobacteria</taxon>
        <taxon>Burkholderiales</taxon>
        <taxon>Sphaerotilaceae</taxon>
        <taxon>Leptothrix</taxon>
    </lineage>
</organism>
<keyword evidence="3" id="KW-1185">Reference proteome</keyword>
<dbReference type="PANTHER" id="PTHR12110">
    <property type="entry name" value="HYDROXYPYRUVATE ISOMERASE"/>
    <property type="match status" value="1"/>
</dbReference>
<name>B1XZL5_LEPCP</name>
<dbReference type="InterPro" id="IPR013022">
    <property type="entry name" value="Xyl_isomerase-like_TIM-brl"/>
</dbReference>
<dbReference type="eggNOG" id="COG1082">
    <property type="taxonomic scope" value="Bacteria"/>
</dbReference>
<dbReference type="EMBL" id="CP001013">
    <property type="protein sequence ID" value="ACB36578.1"/>
    <property type="molecule type" value="Genomic_DNA"/>
</dbReference>
<dbReference type="STRING" id="395495.Lcho_4327"/>
<reference evidence="2 3" key="1">
    <citation type="submission" date="2008-03" db="EMBL/GenBank/DDBJ databases">
        <title>Complete sequence of Leptothrix cholodnii SP-6.</title>
        <authorList>
            <consortium name="US DOE Joint Genome Institute"/>
            <person name="Copeland A."/>
            <person name="Lucas S."/>
            <person name="Lapidus A."/>
            <person name="Glavina del Rio T."/>
            <person name="Dalin E."/>
            <person name="Tice H."/>
            <person name="Bruce D."/>
            <person name="Goodwin L."/>
            <person name="Pitluck S."/>
            <person name="Chertkov O."/>
            <person name="Brettin T."/>
            <person name="Detter J.C."/>
            <person name="Han C."/>
            <person name="Kuske C.R."/>
            <person name="Schmutz J."/>
            <person name="Larimer F."/>
            <person name="Land M."/>
            <person name="Hauser L."/>
            <person name="Kyrpides N."/>
            <person name="Lykidis A."/>
            <person name="Emerson D."/>
            <person name="Richardson P."/>
        </authorList>
    </citation>
    <scope>NUCLEOTIDE SEQUENCE [LARGE SCALE GENOMIC DNA]</scope>
    <source>
        <strain evidence="3">ATCC 51168 / LMG 8142 / SP-6</strain>
    </source>
</reference>
<accession>B1XZL5</accession>
<keyword evidence="2" id="KW-0413">Isomerase</keyword>
<dbReference type="InterPro" id="IPR036237">
    <property type="entry name" value="Xyl_isomerase-like_sf"/>
</dbReference>
<dbReference type="Gene3D" id="3.20.20.150">
    <property type="entry name" value="Divalent-metal-dependent TIM barrel enzymes"/>
    <property type="match status" value="1"/>
</dbReference>
<dbReference type="Proteomes" id="UP000001693">
    <property type="component" value="Chromosome"/>
</dbReference>
<evidence type="ECO:0000313" key="3">
    <source>
        <dbReference type="Proteomes" id="UP000001693"/>
    </source>
</evidence>
<protein>
    <submittedName>
        <fullName evidence="2">Xylose isomerase domain protein TIM barrel</fullName>
    </submittedName>
</protein>
<dbReference type="Pfam" id="PF01261">
    <property type="entry name" value="AP_endonuc_2"/>
    <property type="match status" value="1"/>
</dbReference>
<evidence type="ECO:0000313" key="2">
    <source>
        <dbReference type="EMBL" id="ACB36578.1"/>
    </source>
</evidence>
<evidence type="ECO:0000259" key="1">
    <source>
        <dbReference type="Pfam" id="PF01261"/>
    </source>
</evidence>
<dbReference type="HOGENOM" id="CLU_059523_1_0_4"/>
<dbReference type="AlphaFoldDB" id="B1XZL5"/>
<dbReference type="GO" id="GO:0016853">
    <property type="term" value="F:isomerase activity"/>
    <property type="evidence" value="ECO:0007669"/>
    <property type="project" value="UniProtKB-KW"/>
</dbReference>
<dbReference type="InterPro" id="IPR050312">
    <property type="entry name" value="IolE/XylAMocC-like"/>
</dbReference>
<sequence length="249" mass="27455">MKISVQIYSIREAGDLDAQLALARRCGFEWVETVATHGLAPQAFAHKIASHGLKVSSMHAGIALLESDIATVLEACRLTGCPLVVMPWLPMGERPATAEGWRAISRRLATLGDAVRAAGLQLAYHNHDWEFLGYEGRTALEWIFSETTPEQLRWEADLGWVARAGADPWVWLDRLAERLICVHAKDIAPPGTAVNEDGWATLGQGIVPWTALLAHLRSRVELVVFEHDHPSDFAATLRGSQAFMQQHLA</sequence>
<dbReference type="RefSeq" id="WP_012349319.1">
    <property type="nucleotide sequence ID" value="NC_010524.1"/>
</dbReference>
<dbReference type="SUPFAM" id="SSF51658">
    <property type="entry name" value="Xylose isomerase-like"/>
    <property type="match status" value="1"/>
</dbReference>
<proteinExistence type="predicted"/>
<feature type="domain" description="Xylose isomerase-like TIM barrel" evidence="1">
    <location>
        <begin position="20"/>
        <end position="228"/>
    </location>
</feature>
<dbReference type="PANTHER" id="PTHR12110:SF41">
    <property type="entry name" value="INOSOSE DEHYDRATASE"/>
    <property type="match status" value="1"/>
</dbReference>